<gene>
    <name evidence="1" type="ORF">HF519_27665</name>
</gene>
<dbReference type="Proteomes" id="UP000586918">
    <property type="component" value="Unassembled WGS sequence"/>
</dbReference>
<protein>
    <submittedName>
        <fullName evidence="1">Uncharacterized protein</fullName>
    </submittedName>
</protein>
<evidence type="ECO:0000313" key="2">
    <source>
        <dbReference type="Proteomes" id="UP000586918"/>
    </source>
</evidence>
<organism evidence="1 2">
    <name type="scientific">Pseudonocardia bannensis</name>
    <dbReference type="NCBI Taxonomy" id="630973"/>
    <lineage>
        <taxon>Bacteria</taxon>
        <taxon>Bacillati</taxon>
        <taxon>Actinomycetota</taxon>
        <taxon>Actinomycetes</taxon>
        <taxon>Pseudonocardiales</taxon>
        <taxon>Pseudonocardiaceae</taxon>
        <taxon>Pseudonocardia</taxon>
    </lineage>
</organism>
<name>A0A848DS01_9PSEU</name>
<accession>A0A848DS01</accession>
<dbReference type="AlphaFoldDB" id="A0A848DS01"/>
<keyword evidence="2" id="KW-1185">Reference proteome</keyword>
<proteinExistence type="predicted"/>
<evidence type="ECO:0000313" key="1">
    <source>
        <dbReference type="EMBL" id="NMH95269.1"/>
    </source>
</evidence>
<comment type="caution">
    <text evidence="1">The sequence shown here is derived from an EMBL/GenBank/DDBJ whole genome shotgun (WGS) entry which is preliminary data.</text>
</comment>
<sequence length="49" mass="5156">MTEATEGRAEGGAPVRLSRAATYLAFMAWLGRVLDPATPALATPARLRA</sequence>
<dbReference type="EMBL" id="JAAXKZ010000169">
    <property type="protein sequence ID" value="NMH95269.1"/>
    <property type="molecule type" value="Genomic_DNA"/>
</dbReference>
<reference evidence="1 2" key="1">
    <citation type="submission" date="2020-04" db="EMBL/GenBank/DDBJ databases">
        <authorList>
            <person name="Klaysubun C."/>
            <person name="Duangmal K."/>
            <person name="Lipun K."/>
        </authorList>
    </citation>
    <scope>NUCLEOTIDE SEQUENCE [LARGE SCALE GENOMIC DNA]</scope>
    <source>
        <strain evidence="1 2">DSM 45300</strain>
    </source>
</reference>
<dbReference type="RefSeq" id="WP_169415932.1">
    <property type="nucleotide sequence ID" value="NZ_JAAXKZ010000169.1"/>
</dbReference>